<reference evidence="8" key="2">
    <citation type="submission" date="2025-08" db="UniProtKB">
        <authorList>
            <consortium name="Ensembl"/>
        </authorList>
    </citation>
    <scope>IDENTIFICATION</scope>
</reference>
<evidence type="ECO:0000256" key="7">
    <source>
        <dbReference type="ARBA" id="ARBA00023180"/>
    </source>
</evidence>
<evidence type="ECO:0008006" key="10">
    <source>
        <dbReference type="Google" id="ProtNLM"/>
    </source>
</evidence>
<dbReference type="Pfam" id="PF13855">
    <property type="entry name" value="LRR_8"/>
    <property type="match status" value="2"/>
</dbReference>
<sequence>SSSDLLPKKNCSGLGISLTSSDMKTDAKNSFSFSEMAESSLSASLSSHITSLELNANKIVSIKNNIVSELKNLKELYMDQNGYYSNPCGKTFEKEDEAFVALTNLTVLSLSYNNLIREPLNLPSSLRELYLGFNKITRISQGDFNELVNLHLLDLSRNCPRCCNAPFPCEPCIINSSIQIHQFAFQNLKKLKILVLTSTSLTSVPAIWLQNMTQLKALHLAFNYLQNEIASGLKTALQEGCGGEPVSLG</sequence>
<keyword evidence="2" id="KW-0812">Transmembrane</keyword>
<dbReference type="GO" id="GO:0038187">
    <property type="term" value="F:pattern recognition receptor activity"/>
    <property type="evidence" value="ECO:0007669"/>
    <property type="project" value="TreeGrafter"/>
</dbReference>
<dbReference type="GO" id="GO:0002224">
    <property type="term" value="P:toll-like receptor signaling pathway"/>
    <property type="evidence" value="ECO:0007669"/>
    <property type="project" value="TreeGrafter"/>
</dbReference>
<evidence type="ECO:0000256" key="3">
    <source>
        <dbReference type="ARBA" id="ARBA00022729"/>
    </source>
</evidence>
<dbReference type="STRING" id="38772.ENSGAGP00000026680"/>
<keyword evidence="7" id="KW-0325">Glycoprotein</keyword>
<organism evidence="8 9">
    <name type="scientific">Gopherus agassizii</name>
    <name type="common">Agassiz's desert tortoise</name>
    <dbReference type="NCBI Taxonomy" id="38772"/>
    <lineage>
        <taxon>Eukaryota</taxon>
        <taxon>Metazoa</taxon>
        <taxon>Chordata</taxon>
        <taxon>Craniata</taxon>
        <taxon>Vertebrata</taxon>
        <taxon>Euteleostomi</taxon>
        <taxon>Archelosauria</taxon>
        <taxon>Testudinata</taxon>
        <taxon>Testudines</taxon>
        <taxon>Cryptodira</taxon>
        <taxon>Durocryptodira</taxon>
        <taxon>Testudinoidea</taxon>
        <taxon>Testudinidae</taxon>
        <taxon>Gopherus</taxon>
    </lineage>
</organism>
<dbReference type="InterPro" id="IPR032675">
    <property type="entry name" value="LRR_dom_sf"/>
</dbReference>
<dbReference type="PANTHER" id="PTHR47410:SF1">
    <property type="entry name" value="TOLL-LIKE RECEPTOR 8"/>
    <property type="match status" value="1"/>
</dbReference>
<keyword evidence="9" id="KW-1185">Reference proteome</keyword>
<dbReference type="PANTHER" id="PTHR47410">
    <property type="entry name" value="TOLL-LIKE RECEPTOR 7-RELATED"/>
    <property type="match status" value="1"/>
</dbReference>
<dbReference type="GO" id="GO:0051607">
    <property type="term" value="P:defense response to virus"/>
    <property type="evidence" value="ECO:0007669"/>
    <property type="project" value="TreeGrafter"/>
</dbReference>
<proteinExistence type="predicted"/>
<dbReference type="Proteomes" id="UP000291020">
    <property type="component" value="Unassembled WGS sequence"/>
</dbReference>
<accession>A0A452IGT5</accession>
<evidence type="ECO:0000313" key="8">
    <source>
        <dbReference type="Ensembl" id="ENSGAGP00000026680.1"/>
    </source>
</evidence>
<protein>
    <recommendedName>
        <fullName evidence="10">Toll-like receptor 8</fullName>
    </recommendedName>
</protein>
<dbReference type="GO" id="GO:0005886">
    <property type="term" value="C:plasma membrane"/>
    <property type="evidence" value="ECO:0007669"/>
    <property type="project" value="TreeGrafter"/>
</dbReference>
<evidence type="ECO:0000256" key="2">
    <source>
        <dbReference type="ARBA" id="ARBA00022692"/>
    </source>
</evidence>
<dbReference type="InterPro" id="IPR001611">
    <property type="entry name" value="Leu-rich_rpt"/>
</dbReference>
<dbReference type="SUPFAM" id="SSF52058">
    <property type="entry name" value="L domain-like"/>
    <property type="match status" value="1"/>
</dbReference>
<keyword evidence="4" id="KW-1133">Transmembrane helix</keyword>
<evidence type="ECO:0000256" key="4">
    <source>
        <dbReference type="ARBA" id="ARBA00022989"/>
    </source>
</evidence>
<evidence type="ECO:0000256" key="5">
    <source>
        <dbReference type="ARBA" id="ARBA00023136"/>
    </source>
</evidence>
<comment type="subcellular location">
    <subcellularLocation>
        <location evidence="1">Membrane</location>
    </subcellularLocation>
</comment>
<evidence type="ECO:0000313" key="9">
    <source>
        <dbReference type="Proteomes" id="UP000291020"/>
    </source>
</evidence>
<dbReference type="PROSITE" id="PS51450">
    <property type="entry name" value="LRR"/>
    <property type="match status" value="1"/>
</dbReference>
<name>A0A452IGT5_9SAUR</name>
<evidence type="ECO:0000256" key="1">
    <source>
        <dbReference type="ARBA" id="ARBA00004370"/>
    </source>
</evidence>
<reference evidence="8" key="3">
    <citation type="submission" date="2025-09" db="UniProtKB">
        <authorList>
            <consortium name="Ensembl"/>
        </authorList>
    </citation>
    <scope>IDENTIFICATION</scope>
</reference>
<keyword evidence="5" id="KW-0472">Membrane</keyword>
<dbReference type="Ensembl" id="ENSGAGT00000030323.1">
    <property type="protein sequence ID" value="ENSGAGP00000026680.1"/>
    <property type="gene ID" value="ENSGAGG00000019431.1"/>
</dbReference>
<dbReference type="GO" id="GO:0032755">
    <property type="term" value="P:positive regulation of interleukin-6 production"/>
    <property type="evidence" value="ECO:0007669"/>
    <property type="project" value="TreeGrafter"/>
</dbReference>
<dbReference type="Gene3D" id="3.80.10.10">
    <property type="entry name" value="Ribonuclease Inhibitor"/>
    <property type="match status" value="1"/>
</dbReference>
<dbReference type="AlphaFoldDB" id="A0A452IGT5"/>
<keyword evidence="3" id="KW-0732">Signal</keyword>
<evidence type="ECO:0000256" key="6">
    <source>
        <dbReference type="ARBA" id="ARBA00023170"/>
    </source>
</evidence>
<reference evidence="9" key="1">
    <citation type="journal article" date="2017" name="PLoS ONE">
        <title>The Agassiz's desert tortoise genome provides a resource for the conservation of a threatened species.</title>
        <authorList>
            <person name="Tollis M."/>
            <person name="DeNardo D.F."/>
            <person name="Cornelius J.A."/>
            <person name="Dolby G.A."/>
            <person name="Edwards T."/>
            <person name="Henen B.T."/>
            <person name="Karl A.E."/>
            <person name="Murphy R.W."/>
            <person name="Kusumi K."/>
        </authorList>
    </citation>
    <scope>NUCLEOTIDE SEQUENCE [LARGE SCALE GENOMIC DNA]</scope>
</reference>
<dbReference type="GO" id="GO:0007249">
    <property type="term" value="P:canonical NF-kappaB signal transduction"/>
    <property type="evidence" value="ECO:0007669"/>
    <property type="project" value="TreeGrafter"/>
</dbReference>
<keyword evidence="6" id="KW-0675">Receptor</keyword>